<feature type="region of interest" description="Disordered" evidence="1">
    <location>
        <begin position="100"/>
        <end position="119"/>
    </location>
</feature>
<dbReference type="EMBL" id="LR899011">
    <property type="protein sequence ID" value="CAD7084479.1"/>
    <property type="molecule type" value="Genomic_DNA"/>
</dbReference>
<dbReference type="InParanoid" id="A0A7R8UP80"/>
<name>A0A7R8UP80_HERIL</name>
<evidence type="ECO:0000313" key="2">
    <source>
        <dbReference type="EMBL" id="CAD7084479.1"/>
    </source>
</evidence>
<reference evidence="2 3" key="1">
    <citation type="submission" date="2020-11" db="EMBL/GenBank/DDBJ databases">
        <authorList>
            <person name="Wallbank WR R."/>
            <person name="Pardo Diaz C."/>
            <person name="Kozak K."/>
            <person name="Martin S."/>
            <person name="Jiggins C."/>
            <person name="Moest M."/>
            <person name="Warren A I."/>
            <person name="Generalovic N T."/>
            <person name="Byers J.R.P. K."/>
            <person name="Montejo-Kovacevich G."/>
            <person name="Yen C E."/>
        </authorList>
    </citation>
    <scope>NUCLEOTIDE SEQUENCE [LARGE SCALE GENOMIC DNA]</scope>
</reference>
<accession>A0A7R8UP80</accession>
<proteinExistence type="predicted"/>
<evidence type="ECO:0000256" key="1">
    <source>
        <dbReference type="SAM" id="MobiDB-lite"/>
    </source>
</evidence>
<gene>
    <name evidence="2" type="ORF">HERILL_LOCUS7367</name>
</gene>
<keyword evidence="3" id="KW-1185">Reference proteome</keyword>
<feature type="compositionally biased region" description="Low complexity" evidence="1">
    <location>
        <begin position="100"/>
        <end position="116"/>
    </location>
</feature>
<dbReference type="Proteomes" id="UP000594454">
    <property type="component" value="Chromosome 3"/>
</dbReference>
<sequence>MSDSYPGKNIEKIMIHVRPDLAPSLQRIMLKYNNNLESGVNHIEEYLRDLKLECNYHEIGEIKEYSEPETCDNADDSIISEDGVDSILRMVNLSSTLSSSDVSSISSESDPSSTKSSEGEFYIYSSSENSICDDSTVIVASSTPGSMQNPSYKCLHCSIREDLVGSVAAALAQPKERKRRLKGLRKLFCIYNNNGAD</sequence>
<organism evidence="2 3">
    <name type="scientific">Hermetia illucens</name>
    <name type="common">Black soldier fly</name>
    <dbReference type="NCBI Taxonomy" id="343691"/>
    <lineage>
        <taxon>Eukaryota</taxon>
        <taxon>Metazoa</taxon>
        <taxon>Ecdysozoa</taxon>
        <taxon>Arthropoda</taxon>
        <taxon>Hexapoda</taxon>
        <taxon>Insecta</taxon>
        <taxon>Pterygota</taxon>
        <taxon>Neoptera</taxon>
        <taxon>Endopterygota</taxon>
        <taxon>Diptera</taxon>
        <taxon>Brachycera</taxon>
        <taxon>Stratiomyomorpha</taxon>
        <taxon>Stratiomyidae</taxon>
        <taxon>Hermetiinae</taxon>
        <taxon>Hermetia</taxon>
    </lineage>
</organism>
<dbReference type="AlphaFoldDB" id="A0A7R8UP80"/>
<protein>
    <submittedName>
        <fullName evidence="2">Uncharacterized protein</fullName>
    </submittedName>
</protein>
<evidence type="ECO:0000313" key="3">
    <source>
        <dbReference type="Proteomes" id="UP000594454"/>
    </source>
</evidence>